<dbReference type="Pfam" id="PF13417">
    <property type="entry name" value="GST_N_3"/>
    <property type="match status" value="1"/>
</dbReference>
<dbReference type="SUPFAM" id="SSF52833">
    <property type="entry name" value="Thioredoxin-like"/>
    <property type="match status" value="1"/>
</dbReference>
<dbReference type="Ensembl" id="ENSGWIT00000015786.1">
    <property type="protein sequence ID" value="ENSGWIP00000014273.1"/>
    <property type="gene ID" value="ENSGWIG00000008070.1"/>
</dbReference>
<dbReference type="GO" id="GO:0005737">
    <property type="term" value="C:cytoplasm"/>
    <property type="evidence" value="ECO:0007669"/>
    <property type="project" value="TreeGrafter"/>
</dbReference>
<organism evidence="2 3">
    <name type="scientific">Gouania willdenowi</name>
    <name type="common">Blunt-snouted clingfish</name>
    <name type="synonym">Lepadogaster willdenowi</name>
    <dbReference type="NCBI Taxonomy" id="441366"/>
    <lineage>
        <taxon>Eukaryota</taxon>
        <taxon>Metazoa</taxon>
        <taxon>Chordata</taxon>
        <taxon>Craniata</taxon>
        <taxon>Vertebrata</taxon>
        <taxon>Euteleostomi</taxon>
        <taxon>Actinopterygii</taxon>
        <taxon>Neopterygii</taxon>
        <taxon>Teleostei</taxon>
        <taxon>Neoteleostei</taxon>
        <taxon>Acanthomorphata</taxon>
        <taxon>Ovalentaria</taxon>
        <taxon>Blenniimorphae</taxon>
        <taxon>Blenniiformes</taxon>
        <taxon>Gobiesocoidei</taxon>
        <taxon>Gobiesocidae</taxon>
        <taxon>Gobiesocinae</taxon>
        <taxon>Gouania</taxon>
    </lineage>
</organism>
<accession>A0A8C5E3N2</accession>
<reference evidence="2" key="2">
    <citation type="submission" date="2025-08" db="UniProtKB">
        <authorList>
            <consortium name="Ensembl"/>
        </authorList>
    </citation>
    <scope>IDENTIFICATION</scope>
</reference>
<dbReference type="AlphaFoldDB" id="A0A8C5E3N2"/>
<dbReference type="Proteomes" id="UP000694680">
    <property type="component" value="Chromosome 9"/>
</dbReference>
<dbReference type="PROSITE" id="PS50404">
    <property type="entry name" value="GST_NTER"/>
    <property type="match status" value="1"/>
</dbReference>
<evidence type="ECO:0000313" key="3">
    <source>
        <dbReference type="Proteomes" id="UP000694680"/>
    </source>
</evidence>
<dbReference type="PANTHER" id="PTHR43917">
    <property type="match status" value="1"/>
</dbReference>
<evidence type="ECO:0000313" key="2">
    <source>
        <dbReference type="Ensembl" id="ENSGWIP00000014273.1"/>
    </source>
</evidence>
<dbReference type="GO" id="GO:0004364">
    <property type="term" value="F:glutathione transferase activity"/>
    <property type="evidence" value="ECO:0007669"/>
    <property type="project" value="TreeGrafter"/>
</dbReference>
<dbReference type="InterPro" id="IPR051369">
    <property type="entry name" value="GST_Theta"/>
</dbReference>
<reference evidence="2" key="1">
    <citation type="submission" date="2020-06" db="EMBL/GenBank/DDBJ databases">
        <authorList>
            <consortium name="Wellcome Sanger Institute Data Sharing"/>
        </authorList>
    </citation>
    <scope>NUCLEOTIDE SEQUENCE [LARGE SCALE GENOMIC DNA]</scope>
</reference>
<evidence type="ECO:0000259" key="1">
    <source>
        <dbReference type="PROSITE" id="PS50404"/>
    </source>
</evidence>
<dbReference type="GO" id="GO:0006749">
    <property type="term" value="P:glutathione metabolic process"/>
    <property type="evidence" value="ECO:0007669"/>
    <property type="project" value="TreeGrafter"/>
</dbReference>
<sequence length="94" mass="10785">MELYVDLFSQPCRSVFMVAKALGIPFELKNVELLEGQQYSEDFAKLSLVKKVPVMKDGNFVLTESIRTLRAHGSRMYQMRVCDAHGGMWGKRKK</sequence>
<dbReference type="Gene3D" id="3.40.30.10">
    <property type="entry name" value="Glutaredoxin"/>
    <property type="match status" value="1"/>
</dbReference>
<dbReference type="InterPro" id="IPR036249">
    <property type="entry name" value="Thioredoxin-like_sf"/>
</dbReference>
<reference evidence="2" key="3">
    <citation type="submission" date="2025-09" db="UniProtKB">
        <authorList>
            <consortium name="Ensembl"/>
        </authorList>
    </citation>
    <scope>IDENTIFICATION</scope>
</reference>
<name>A0A8C5E3N2_GOUWI</name>
<dbReference type="InterPro" id="IPR004045">
    <property type="entry name" value="Glutathione_S-Trfase_N"/>
</dbReference>
<dbReference type="PANTHER" id="PTHR43917:SF9">
    <property type="entry name" value="GLUTATHIONE S-TRANSFERASE THETA-1"/>
    <property type="match status" value="1"/>
</dbReference>
<keyword evidence="3" id="KW-1185">Reference proteome</keyword>
<protein>
    <recommendedName>
        <fullName evidence="1">GST N-terminal domain-containing protein</fullName>
    </recommendedName>
</protein>
<proteinExistence type="predicted"/>
<feature type="domain" description="GST N-terminal" evidence="1">
    <location>
        <begin position="1"/>
        <end position="80"/>
    </location>
</feature>